<proteinExistence type="predicted"/>
<dbReference type="EMBL" id="FOCT01000001">
    <property type="protein sequence ID" value="SEM87714.1"/>
    <property type="molecule type" value="Genomic_DNA"/>
</dbReference>
<evidence type="ECO:0000313" key="1">
    <source>
        <dbReference type="EMBL" id="SEM87714.1"/>
    </source>
</evidence>
<evidence type="ECO:0000313" key="2">
    <source>
        <dbReference type="Proteomes" id="UP000183898"/>
    </source>
</evidence>
<name>A0A1H8BZZ4_9PROT</name>
<gene>
    <name evidence="1" type="ORF">SAMN05216404_101389</name>
</gene>
<reference evidence="1 2" key="1">
    <citation type="submission" date="2016-10" db="EMBL/GenBank/DDBJ databases">
        <authorList>
            <person name="de Groot N.N."/>
        </authorList>
    </citation>
    <scope>NUCLEOTIDE SEQUENCE [LARGE SCALE GENOMIC DNA]</scope>
    <source>
        <strain evidence="1 2">Nl18</strain>
    </source>
</reference>
<organism evidence="1 2">
    <name type="scientific">Nitrosospira multiformis</name>
    <dbReference type="NCBI Taxonomy" id="1231"/>
    <lineage>
        <taxon>Bacteria</taxon>
        <taxon>Pseudomonadati</taxon>
        <taxon>Pseudomonadota</taxon>
        <taxon>Betaproteobacteria</taxon>
        <taxon>Nitrosomonadales</taxon>
        <taxon>Nitrosomonadaceae</taxon>
        <taxon>Nitrosospira</taxon>
    </lineage>
</organism>
<dbReference type="Proteomes" id="UP000183898">
    <property type="component" value="Unassembled WGS sequence"/>
</dbReference>
<protein>
    <submittedName>
        <fullName evidence="1">Uncharacterized protein</fullName>
    </submittedName>
</protein>
<sequence>MKFTHSTFLVILFAPLFLASQTLPLPLTWANILRNGS</sequence>
<dbReference type="AlphaFoldDB" id="A0A1H8BZZ4"/>
<accession>A0A1H8BZZ4</accession>